<comment type="caution">
    <text evidence="1">The sequence shown here is derived from an EMBL/GenBank/DDBJ whole genome shotgun (WGS) entry which is preliminary data.</text>
</comment>
<evidence type="ECO:0000313" key="2">
    <source>
        <dbReference type="Proteomes" id="UP001294412"/>
    </source>
</evidence>
<dbReference type="Proteomes" id="UP001294412">
    <property type="component" value="Unassembled WGS sequence"/>
</dbReference>
<reference evidence="1 2" key="1">
    <citation type="submission" date="2023-12" db="EMBL/GenBank/DDBJ databases">
        <title>Description of Novel Strain Fulvimarina sp. 2208YS6-2-32 isolated from Uroteuthis (Photololigo) edulis.</title>
        <authorList>
            <person name="Park J.-S."/>
        </authorList>
    </citation>
    <scope>NUCLEOTIDE SEQUENCE [LARGE SCALE GENOMIC DNA]</scope>
    <source>
        <strain evidence="1 2">2208YS6-2-32</strain>
    </source>
</reference>
<protein>
    <submittedName>
        <fullName evidence="1">DUF3168 domain-containing protein</fullName>
    </submittedName>
</protein>
<dbReference type="EMBL" id="JAXLPB010000014">
    <property type="protein sequence ID" value="MDY8111162.1"/>
    <property type="molecule type" value="Genomic_DNA"/>
</dbReference>
<dbReference type="Gene3D" id="3.30.2000.30">
    <property type="match status" value="1"/>
</dbReference>
<dbReference type="RefSeq" id="WP_322189351.1">
    <property type="nucleotide sequence ID" value="NZ_JAXLPB010000014.1"/>
</dbReference>
<accession>A0ABU5I7T1</accession>
<dbReference type="InterPro" id="IPR053745">
    <property type="entry name" value="Viral_Tail_Comp_sf"/>
</dbReference>
<keyword evidence="2" id="KW-1185">Reference proteome</keyword>
<organism evidence="1 2">
    <name type="scientific">Fulvimarina uroteuthidis</name>
    <dbReference type="NCBI Taxonomy" id="3098149"/>
    <lineage>
        <taxon>Bacteria</taxon>
        <taxon>Pseudomonadati</taxon>
        <taxon>Pseudomonadota</taxon>
        <taxon>Alphaproteobacteria</taxon>
        <taxon>Hyphomicrobiales</taxon>
        <taxon>Aurantimonadaceae</taxon>
        <taxon>Fulvimarina</taxon>
    </lineage>
</organism>
<name>A0ABU5I7T1_9HYPH</name>
<dbReference type="InterPro" id="IPR021508">
    <property type="entry name" value="Gp17-like"/>
</dbReference>
<sequence>MIDPSLDLQAAIRERLVNDAGVTALVTPRAIRDGGGRPDDFPTILFGPSQTVLEPITFSRHHVRCFVDLHVWTREVGTVMSKTIAAVAINALTVAPALAGLLDFQVDGVRYLRDPGDLGHAVISISALFEGAR</sequence>
<proteinExistence type="predicted"/>
<dbReference type="Pfam" id="PF11367">
    <property type="entry name" value="Tail_completion_gp17"/>
    <property type="match status" value="1"/>
</dbReference>
<gene>
    <name evidence="1" type="ORF">U0C82_18760</name>
</gene>
<evidence type="ECO:0000313" key="1">
    <source>
        <dbReference type="EMBL" id="MDY8111162.1"/>
    </source>
</evidence>